<evidence type="ECO:0000256" key="1">
    <source>
        <dbReference type="SAM" id="MobiDB-lite"/>
    </source>
</evidence>
<feature type="compositionally biased region" description="Basic and acidic residues" evidence="1">
    <location>
        <begin position="53"/>
        <end position="82"/>
    </location>
</feature>
<feature type="compositionally biased region" description="Basic and acidic residues" evidence="1">
    <location>
        <begin position="89"/>
        <end position="102"/>
    </location>
</feature>
<comment type="caution">
    <text evidence="2">The sequence shown here is derived from an EMBL/GenBank/DDBJ whole genome shotgun (WGS) entry which is preliminary data.</text>
</comment>
<feature type="compositionally biased region" description="Acidic residues" evidence="1">
    <location>
        <begin position="8"/>
        <end position="18"/>
    </location>
</feature>
<dbReference type="AlphaFoldDB" id="A0AAV0MZ56"/>
<organism evidence="2 3">
    <name type="scientific">Linum tenue</name>
    <dbReference type="NCBI Taxonomy" id="586396"/>
    <lineage>
        <taxon>Eukaryota</taxon>
        <taxon>Viridiplantae</taxon>
        <taxon>Streptophyta</taxon>
        <taxon>Embryophyta</taxon>
        <taxon>Tracheophyta</taxon>
        <taxon>Spermatophyta</taxon>
        <taxon>Magnoliopsida</taxon>
        <taxon>eudicotyledons</taxon>
        <taxon>Gunneridae</taxon>
        <taxon>Pentapetalae</taxon>
        <taxon>rosids</taxon>
        <taxon>fabids</taxon>
        <taxon>Malpighiales</taxon>
        <taxon>Linaceae</taxon>
        <taxon>Linum</taxon>
    </lineage>
</organism>
<dbReference type="EMBL" id="CAMGYJ010000007">
    <property type="protein sequence ID" value="CAI0451503.1"/>
    <property type="molecule type" value="Genomic_DNA"/>
</dbReference>
<evidence type="ECO:0000313" key="2">
    <source>
        <dbReference type="EMBL" id="CAI0451503.1"/>
    </source>
</evidence>
<gene>
    <name evidence="2" type="ORF">LITE_LOCUS30886</name>
</gene>
<reference evidence="2" key="1">
    <citation type="submission" date="2022-08" db="EMBL/GenBank/DDBJ databases">
        <authorList>
            <person name="Gutierrez-Valencia J."/>
        </authorList>
    </citation>
    <scope>NUCLEOTIDE SEQUENCE</scope>
</reference>
<protein>
    <submittedName>
        <fullName evidence="2">Uncharacterized protein</fullName>
    </submittedName>
</protein>
<evidence type="ECO:0000313" key="3">
    <source>
        <dbReference type="Proteomes" id="UP001154282"/>
    </source>
</evidence>
<sequence length="117" mass="13117">MLLIGIAETEDPSGEEECEPRVERDLDIVCQRPGSSCQDRSVRSRPVQGRQDGGCRVRHWDLRGSREDEPPRAAQRDHHHQDAAQQEELPVRGELGRVGERRGCAARLPEAAKCGVR</sequence>
<name>A0AAV0MZ56_9ROSI</name>
<accession>A0AAV0MZ56</accession>
<feature type="region of interest" description="Disordered" evidence="1">
    <location>
        <begin position="34"/>
        <end position="102"/>
    </location>
</feature>
<keyword evidence="3" id="KW-1185">Reference proteome</keyword>
<dbReference type="Proteomes" id="UP001154282">
    <property type="component" value="Unassembled WGS sequence"/>
</dbReference>
<feature type="region of interest" description="Disordered" evidence="1">
    <location>
        <begin position="1"/>
        <end position="21"/>
    </location>
</feature>
<proteinExistence type="predicted"/>